<evidence type="ECO:0000256" key="1">
    <source>
        <dbReference type="ARBA" id="ARBA00004123"/>
    </source>
</evidence>
<protein>
    <recommendedName>
        <fullName evidence="3 8">DNA replication regulator SLD2</fullName>
    </recommendedName>
</protein>
<feature type="region of interest" description="Disordered" evidence="9">
    <location>
        <begin position="345"/>
        <end position="496"/>
    </location>
</feature>
<keyword evidence="11" id="KW-1185">Reference proteome</keyword>
<feature type="compositionally biased region" description="Acidic residues" evidence="9">
    <location>
        <begin position="345"/>
        <end position="360"/>
    </location>
</feature>
<dbReference type="FunFam" id="1.10.10.1460:FF:000001">
    <property type="entry name" value="DNA replication regulator Sld2"/>
    <property type="match status" value="1"/>
</dbReference>
<evidence type="ECO:0000256" key="9">
    <source>
        <dbReference type="SAM" id="MobiDB-lite"/>
    </source>
</evidence>
<feature type="region of interest" description="Disordered" evidence="9">
    <location>
        <begin position="199"/>
        <end position="220"/>
    </location>
</feature>
<evidence type="ECO:0000256" key="4">
    <source>
        <dbReference type="ARBA" id="ARBA00022705"/>
    </source>
</evidence>
<dbReference type="GO" id="GO:0003697">
    <property type="term" value="F:single-stranded DNA binding"/>
    <property type="evidence" value="ECO:0007669"/>
    <property type="project" value="TreeGrafter"/>
</dbReference>
<evidence type="ECO:0000256" key="8">
    <source>
        <dbReference type="RuleBase" id="RU367067"/>
    </source>
</evidence>
<feature type="compositionally biased region" description="Acidic residues" evidence="9">
    <location>
        <begin position="410"/>
        <end position="419"/>
    </location>
</feature>
<dbReference type="Pfam" id="PF11719">
    <property type="entry name" value="Drc1-Sld2"/>
    <property type="match status" value="1"/>
</dbReference>
<dbReference type="GO" id="GO:0006270">
    <property type="term" value="P:DNA replication initiation"/>
    <property type="evidence" value="ECO:0007669"/>
    <property type="project" value="UniProtKB-UniRule"/>
</dbReference>
<dbReference type="GO" id="GO:0003688">
    <property type="term" value="F:DNA replication origin binding"/>
    <property type="evidence" value="ECO:0007669"/>
    <property type="project" value="TreeGrafter"/>
</dbReference>
<dbReference type="Proteomes" id="UP001219355">
    <property type="component" value="Chromosome 3"/>
</dbReference>
<evidence type="ECO:0000313" key="11">
    <source>
        <dbReference type="Proteomes" id="UP001219355"/>
    </source>
</evidence>
<dbReference type="Gene3D" id="1.10.10.1460">
    <property type="match status" value="1"/>
</dbReference>
<feature type="compositionally biased region" description="Basic residues" evidence="9">
    <location>
        <begin position="379"/>
        <end position="403"/>
    </location>
</feature>
<evidence type="ECO:0000256" key="5">
    <source>
        <dbReference type="ARBA" id="ARBA00023242"/>
    </source>
</evidence>
<dbReference type="GO" id="GO:1902977">
    <property type="term" value="P:mitotic DNA replication preinitiation complex assembly"/>
    <property type="evidence" value="ECO:0007669"/>
    <property type="project" value="TreeGrafter"/>
</dbReference>
<organism evidence="10 11">
    <name type="scientific">Emydomyces testavorans</name>
    <dbReference type="NCBI Taxonomy" id="2070801"/>
    <lineage>
        <taxon>Eukaryota</taxon>
        <taxon>Fungi</taxon>
        <taxon>Dikarya</taxon>
        <taxon>Ascomycota</taxon>
        <taxon>Pezizomycotina</taxon>
        <taxon>Eurotiomycetes</taxon>
        <taxon>Eurotiomycetidae</taxon>
        <taxon>Onygenales</taxon>
        <taxon>Nannizziopsiaceae</taxon>
        <taxon>Emydomyces</taxon>
    </lineage>
</organism>
<comment type="function">
    <text evidence="7 8">Has a role in the initiation of DNA replication. Required at S-phase checkpoint.</text>
</comment>
<reference evidence="10" key="1">
    <citation type="submission" date="2023-03" db="EMBL/GenBank/DDBJ databases">
        <title>Emydomyces testavorans Genome Sequence.</title>
        <authorList>
            <person name="Hoyer L."/>
        </authorList>
    </citation>
    <scope>NUCLEOTIDE SEQUENCE</scope>
    <source>
        <strain evidence="10">16-2883</strain>
    </source>
</reference>
<feature type="region of interest" description="Disordered" evidence="9">
    <location>
        <begin position="58"/>
        <end position="106"/>
    </location>
</feature>
<evidence type="ECO:0000313" key="10">
    <source>
        <dbReference type="EMBL" id="WEW60130.1"/>
    </source>
</evidence>
<evidence type="ECO:0000256" key="2">
    <source>
        <dbReference type="ARBA" id="ARBA00007276"/>
    </source>
</evidence>
<dbReference type="InterPro" id="IPR021110">
    <property type="entry name" value="DNA_rep_checkpnt_protein"/>
</dbReference>
<feature type="compositionally biased region" description="Polar residues" evidence="9">
    <location>
        <begin position="361"/>
        <end position="378"/>
    </location>
</feature>
<comment type="subcellular location">
    <subcellularLocation>
        <location evidence="1 8">Nucleus</location>
    </subcellularLocation>
</comment>
<comment type="similarity">
    <text evidence="2 8">Belongs to the SLD2 family.</text>
</comment>
<dbReference type="EMBL" id="CP120629">
    <property type="protein sequence ID" value="WEW60130.1"/>
    <property type="molecule type" value="Genomic_DNA"/>
</dbReference>
<dbReference type="PANTHER" id="PTHR28124">
    <property type="entry name" value="DNA REPLICATION REGULATOR SLD2"/>
    <property type="match status" value="1"/>
</dbReference>
<evidence type="ECO:0000256" key="7">
    <source>
        <dbReference type="ARBA" id="ARBA00025253"/>
    </source>
</evidence>
<evidence type="ECO:0000256" key="6">
    <source>
        <dbReference type="ARBA" id="ARBA00023306"/>
    </source>
</evidence>
<dbReference type="GO" id="GO:0000727">
    <property type="term" value="P:double-strand break repair via break-induced replication"/>
    <property type="evidence" value="ECO:0007669"/>
    <property type="project" value="TreeGrafter"/>
</dbReference>
<name>A0AAF0IJP4_9EURO</name>
<dbReference type="GO" id="GO:0031261">
    <property type="term" value="C:DNA replication preinitiation complex"/>
    <property type="evidence" value="ECO:0007669"/>
    <property type="project" value="TreeGrafter"/>
</dbReference>
<feature type="compositionally biased region" description="Basic and acidic residues" evidence="9">
    <location>
        <begin position="432"/>
        <end position="457"/>
    </location>
</feature>
<feature type="compositionally biased region" description="Basic residues" evidence="9">
    <location>
        <begin position="479"/>
        <end position="496"/>
    </location>
</feature>
<dbReference type="InterPro" id="IPR040203">
    <property type="entry name" value="Sld2"/>
</dbReference>
<dbReference type="AlphaFoldDB" id="A0AAF0IJP4"/>
<keyword evidence="4 8" id="KW-0235">DNA replication</keyword>
<accession>A0AAF0IJP4</accession>
<keyword evidence="5 8" id="KW-0539">Nucleus</keyword>
<dbReference type="PANTHER" id="PTHR28124:SF1">
    <property type="entry name" value="DNA REPLICATION REGULATOR SLD2"/>
    <property type="match status" value="1"/>
</dbReference>
<sequence>MATPNIEQQIYSLRAELKEWEKSFSEVNGGRKPAREDIKKDPTIATKYKIYSRLRVQASSASVVKGDNSHPTFDPDDRKQSQKKRPYPFTNTTDKHDTHTFTTPHKIAKYTPPSTENNGIYNAHPSQLDPYESPSNIKNRLLSPRDLDLSLRVAIGPTPQRDGKVLGLFDLLPVSGQSIATPSRRKKLTLVDDVPTPSRAKELVTPSGREGSTVRRRRHSLTPASSAKKFYLSNFFATPTTMRYGTIVETDKGEEDGIVLQAQHDLVEKKQGSELETPAFLRRRNVLFSRPVNGSESKIEGKSPVAVRMPQKVIGKGLSQLVQGLRDLEEEAMQDDMDALREAEAAEVEAEQGFPEDDQAAENNWSNRTQTDSPSKIQRQWKKKGQKRTTKLVRIRPVRRKPQRAREPTIAEEESEDELTTLTESQIPNSAERNEDSKNANDKRTETSNRAEKEKQGGSKLVQKARKLKAAAHANYRALKIRSKNGKGKGRFGRRR</sequence>
<keyword evidence="6 8" id="KW-0131">Cell cycle</keyword>
<evidence type="ECO:0000256" key="3">
    <source>
        <dbReference type="ARBA" id="ARBA00018363"/>
    </source>
</evidence>
<proteinExistence type="inferred from homology"/>
<gene>
    <name evidence="10" type="ORF">PRK78_005615</name>
</gene>